<gene>
    <name evidence="2" type="ORF">SAMN02746064_00258</name>
</gene>
<evidence type="ECO:0000313" key="3">
    <source>
        <dbReference type="Proteomes" id="UP000184251"/>
    </source>
</evidence>
<dbReference type="EMBL" id="FQTU01000001">
    <property type="protein sequence ID" value="SHE31459.1"/>
    <property type="molecule type" value="Genomic_DNA"/>
</dbReference>
<accession>A0A1M4SH01</accession>
<keyword evidence="1" id="KW-0472">Membrane</keyword>
<sequence length="269" mass="31123">MKKLKRIIAIVSIAVAAATLFFQFAFIRSLFVMGVYSFQQNRESLFVKENIDVIIPGGLSTREKDWYPFVITYNDSDISKILKTDAEMSIRYNFGAFENGSSLLYDSQSKYFNSFYGCYIIKGKDTPMILHDQKGEWDIERIKMIPAYDLEVLVLKSLGAQNPVAEFIVKKETPGMEVAGYDDWTVFDAEIVSNSPEHHKREFKRAYLQYGSPKNYLGKDFPAVESYGRMYGRYFNEKELYVLIFVISTDIHTVYRTDSNFLSKTIIEK</sequence>
<dbReference type="Proteomes" id="UP000184251">
    <property type="component" value="Unassembled WGS sequence"/>
</dbReference>
<name>A0A1M4SH01_9FIRM</name>
<dbReference type="STRING" id="1120975.SAMN02746064_00258"/>
<protein>
    <submittedName>
        <fullName evidence="2">Uncharacterized protein</fullName>
    </submittedName>
</protein>
<proteinExistence type="predicted"/>
<reference evidence="2 3" key="1">
    <citation type="submission" date="2016-11" db="EMBL/GenBank/DDBJ databases">
        <authorList>
            <person name="Jaros S."/>
            <person name="Januszkiewicz K."/>
            <person name="Wedrychowicz H."/>
        </authorList>
    </citation>
    <scope>NUCLEOTIDE SEQUENCE [LARGE SCALE GENOMIC DNA]</scope>
    <source>
        <strain evidence="2 3">DSM 14828</strain>
    </source>
</reference>
<organism evidence="2 3">
    <name type="scientific">Alkalibacter saccharofermentans DSM 14828</name>
    <dbReference type="NCBI Taxonomy" id="1120975"/>
    <lineage>
        <taxon>Bacteria</taxon>
        <taxon>Bacillati</taxon>
        <taxon>Bacillota</taxon>
        <taxon>Clostridia</taxon>
        <taxon>Eubacteriales</taxon>
        <taxon>Eubacteriaceae</taxon>
        <taxon>Alkalibacter</taxon>
    </lineage>
</organism>
<evidence type="ECO:0000313" key="2">
    <source>
        <dbReference type="EMBL" id="SHE31459.1"/>
    </source>
</evidence>
<keyword evidence="3" id="KW-1185">Reference proteome</keyword>
<keyword evidence="1" id="KW-0812">Transmembrane</keyword>
<dbReference type="AlphaFoldDB" id="A0A1M4SH01"/>
<keyword evidence="1" id="KW-1133">Transmembrane helix</keyword>
<evidence type="ECO:0000256" key="1">
    <source>
        <dbReference type="SAM" id="Phobius"/>
    </source>
</evidence>
<dbReference type="OrthoDB" id="5380039at2"/>
<feature type="transmembrane region" description="Helical" evidence="1">
    <location>
        <begin position="7"/>
        <end position="36"/>
    </location>
</feature>
<dbReference type="RefSeq" id="WP_073269247.1">
    <property type="nucleotide sequence ID" value="NZ_FQTU01000001.1"/>
</dbReference>